<dbReference type="AlphaFoldDB" id="A0A9X3UN11"/>
<comment type="caution">
    <text evidence="2">The sequence shown here is derived from an EMBL/GenBank/DDBJ whole genome shotgun (WGS) entry which is preliminary data.</text>
</comment>
<protein>
    <submittedName>
        <fullName evidence="2">Uncharacterized protein</fullName>
    </submittedName>
</protein>
<keyword evidence="1" id="KW-0472">Membrane</keyword>
<organism evidence="2 3">
    <name type="scientific">Pasteurella multocida</name>
    <dbReference type="NCBI Taxonomy" id="747"/>
    <lineage>
        <taxon>Bacteria</taxon>
        <taxon>Pseudomonadati</taxon>
        <taxon>Pseudomonadota</taxon>
        <taxon>Gammaproteobacteria</taxon>
        <taxon>Pasteurellales</taxon>
        <taxon>Pasteurellaceae</taxon>
        <taxon>Pasteurella</taxon>
    </lineage>
</organism>
<evidence type="ECO:0000313" key="2">
    <source>
        <dbReference type="EMBL" id="MDA5622020.1"/>
    </source>
</evidence>
<dbReference type="Proteomes" id="UP001145481">
    <property type="component" value="Unassembled WGS sequence"/>
</dbReference>
<dbReference type="RefSeq" id="WP_151248889.1">
    <property type="nucleotide sequence ID" value="NZ_JADMLJ010000001.1"/>
</dbReference>
<evidence type="ECO:0000313" key="3">
    <source>
        <dbReference type="Proteomes" id="UP001145481"/>
    </source>
</evidence>
<keyword evidence="1" id="KW-1133">Transmembrane helix</keyword>
<reference evidence="2" key="1">
    <citation type="submission" date="2022-07" db="EMBL/GenBank/DDBJ databases">
        <title>Genome-based characterization of novel serogroup A variants of Pasteurella multocida.</title>
        <authorList>
            <person name="Prajapati A."/>
            <person name="Yogisharadhya R."/>
            <person name="Mohanty N."/>
            <person name="Chanda M."/>
            <person name="Mendem S.K."/>
            <person name="Siddaramappa S."/>
            <person name="Shivachandra S.B."/>
        </authorList>
    </citation>
    <scope>NUCLEOTIDE SEQUENCE</scope>
    <source>
        <strain evidence="2">NIVEDIPm19</strain>
    </source>
</reference>
<name>A0A9X3UN11_PASMD</name>
<feature type="transmembrane region" description="Helical" evidence="1">
    <location>
        <begin position="6"/>
        <end position="23"/>
    </location>
</feature>
<proteinExistence type="predicted"/>
<feature type="transmembrane region" description="Helical" evidence="1">
    <location>
        <begin position="35"/>
        <end position="63"/>
    </location>
</feature>
<feature type="transmembrane region" description="Helical" evidence="1">
    <location>
        <begin position="95"/>
        <end position="117"/>
    </location>
</feature>
<accession>A0A9X3UN11</accession>
<dbReference type="EMBL" id="JANJHC010000001">
    <property type="protein sequence ID" value="MDA5622020.1"/>
    <property type="molecule type" value="Genomic_DNA"/>
</dbReference>
<evidence type="ECO:0000256" key="1">
    <source>
        <dbReference type="SAM" id="Phobius"/>
    </source>
</evidence>
<sequence length="262" mass="30120">MESLSILVIAITGFLYVNLSLTTRYKFKRSVDWSAYLYVAGWGVCFFFIAWCIISLLSSFGWLREAYNWLSMTINFDRVVMTSNNLEEKKNLLKLVAICVLSIKLAFLVGIGNRIYYKIYADGKLKSLSKLISNNPFESLVLESHIRSFPVLVTLSSNKIYVGIIASVPLLEDGRLEYISLLPLLSGYRESDTLGVIFTTNYYNHYNEFLSDNEESLSLDDFNITFPISEILSISLFDMETYNKFQSKKSHSTKRYFSKSKK</sequence>
<gene>
    <name evidence="2" type="ORF">NM948_00370</name>
</gene>
<keyword evidence="1" id="KW-0812">Transmembrane</keyword>